<evidence type="ECO:0000313" key="3">
    <source>
        <dbReference type="Proteomes" id="UP001301728"/>
    </source>
</evidence>
<feature type="region of interest" description="Disordered" evidence="1">
    <location>
        <begin position="340"/>
        <end position="368"/>
    </location>
</feature>
<evidence type="ECO:0000256" key="1">
    <source>
        <dbReference type="SAM" id="MobiDB-lite"/>
    </source>
</evidence>
<evidence type="ECO:0000313" key="2">
    <source>
        <dbReference type="EMBL" id="MEA5517699.1"/>
    </source>
</evidence>
<organism evidence="2 3">
    <name type="scientific">Limnoraphis robusta CCNP1315</name>
    <dbReference type="NCBI Taxonomy" id="3110306"/>
    <lineage>
        <taxon>Bacteria</taxon>
        <taxon>Bacillati</taxon>
        <taxon>Cyanobacteriota</taxon>
        <taxon>Cyanophyceae</taxon>
        <taxon>Oscillatoriophycideae</taxon>
        <taxon>Oscillatoriales</taxon>
        <taxon>Sirenicapillariaceae</taxon>
        <taxon>Limnoraphis</taxon>
    </lineage>
</organism>
<gene>
    <name evidence="2" type="ORF">VB854_01920</name>
</gene>
<dbReference type="RefSeq" id="WP_323218999.1">
    <property type="nucleotide sequence ID" value="NZ_JAYGHT010000003.1"/>
</dbReference>
<dbReference type="Gene3D" id="3.20.20.80">
    <property type="entry name" value="Glycosidases"/>
    <property type="match status" value="1"/>
</dbReference>
<dbReference type="PANTHER" id="PTHR43405:SF1">
    <property type="entry name" value="GLYCOSYL HYDROLASE DIGH"/>
    <property type="match status" value="1"/>
</dbReference>
<name>A0ABU5TSD9_9CYAN</name>
<keyword evidence="3" id="KW-1185">Reference proteome</keyword>
<feature type="compositionally biased region" description="Low complexity" evidence="1">
    <location>
        <begin position="346"/>
        <end position="364"/>
    </location>
</feature>
<dbReference type="InterPro" id="IPR052177">
    <property type="entry name" value="Divisome_Glycosyl_Hydrolase"/>
</dbReference>
<dbReference type="Proteomes" id="UP001301728">
    <property type="component" value="Unassembled WGS sequence"/>
</dbReference>
<accession>A0ABU5TSD9</accession>
<evidence type="ECO:0008006" key="4">
    <source>
        <dbReference type="Google" id="ProtNLM"/>
    </source>
</evidence>
<proteinExistence type="predicted"/>
<dbReference type="EMBL" id="JAYGHT010000003">
    <property type="protein sequence ID" value="MEA5517699.1"/>
    <property type="molecule type" value="Genomic_DNA"/>
</dbReference>
<sequence>MSNLSLKLIRNWLTVVPNQTLSRKTRRVVNLFLSLLLVPLVNSKSTSAQVLPYCQLSPEQITLKDSLRLAAAASPEAQKQYEDTLTQNAQAVFQCRRQSWLKEQAIWLRLYPCDAKPGAIEKILDDMVNRGYNKVYLEVFYDGQVLLPASDNNTPWPSVLRSPGTETVDLLAETVEKGRRRGLEVYAWMFLLNYGYTYTLRPEREAVLARNGEGQTTVTAIAGGSDSNDYGESYTNQGFVDPYNPQARQDYQTLLNAILARRPKGVLFDYVRYPKGLGGASVAAKVKDLWIYGDASQQAFLQRANNDKGKELMRRFLRQGYLTETDIKQVNALYPEVKPANSEVKPTTGETQPTTGETQPTTPEVKPTPLWQDEKALTPLASLASMGNSLQQQLWRLSVAHAQQGILEFLGFASQAVQQRGLSAGAVFFPEGNRRIREQGFDSRLQPWDQFSPTIEWHPMSYGVCGNTSCIVSQVQTVVSQAPSGVQIIPALAGDWGKVINNRPSLETQMQDIYAATPQIKAISHYSYDWQDPEFTRQRKFCQR</sequence>
<dbReference type="PANTHER" id="PTHR43405">
    <property type="entry name" value="GLYCOSYL HYDROLASE DIGH"/>
    <property type="match status" value="1"/>
</dbReference>
<reference evidence="2 3" key="1">
    <citation type="submission" date="2023-12" db="EMBL/GenBank/DDBJ databases">
        <title>Baltic Sea Cyanobacteria.</title>
        <authorList>
            <person name="Delbaje E."/>
            <person name="Fewer D.P."/>
            <person name="Shishido T.K."/>
        </authorList>
    </citation>
    <scope>NUCLEOTIDE SEQUENCE [LARGE SCALE GENOMIC DNA]</scope>
    <source>
        <strain evidence="2 3">CCNP 1315</strain>
    </source>
</reference>
<comment type="caution">
    <text evidence="2">The sequence shown here is derived from an EMBL/GenBank/DDBJ whole genome shotgun (WGS) entry which is preliminary data.</text>
</comment>
<protein>
    <recommendedName>
        <fullName evidence="4">Glycosyl hydrolase-like 10 domain-containing protein</fullName>
    </recommendedName>
</protein>